<evidence type="ECO:0000313" key="2">
    <source>
        <dbReference type="EMBL" id="AXA36864.1"/>
    </source>
</evidence>
<organism evidence="2 3">
    <name type="scientific">Sumerlaea chitinivorans</name>
    <dbReference type="NCBI Taxonomy" id="2250252"/>
    <lineage>
        <taxon>Bacteria</taxon>
        <taxon>Candidatus Sumerlaeota</taxon>
        <taxon>Candidatus Sumerlaeia</taxon>
        <taxon>Candidatus Sumerlaeales</taxon>
        <taxon>Candidatus Sumerlaeaceae</taxon>
        <taxon>Candidatus Sumerlaea</taxon>
    </lineage>
</organism>
<reference evidence="2 3" key="1">
    <citation type="submission" date="2018-05" db="EMBL/GenBank/DDBJ databases">
        <title>A metagenomic window into the 2 km-deep terrestrial subsurface aquifer revealed taxonomically and functionally diverse microbial community comprising novel uncultured bacterial lineages.</title>
        <authorList>
            <person name="Kadnikov V.V."/>
            <person name="Mardanov A.V."/>
            <person name="Beletsky A.V."/>
            <person name="Banks D."/>
            <person name="Pimenov N.V."/>
            <person name="Frank Y.A."/>
            <person name="Karnachuk O.V."/>
            <person name="Ravin N.V."/>
        </authorList>
    </citation>
    <scope>NUCLEOTIDE SEQUENCE [LARGE SCALE GENOMIC DNA]</scope>
    <source>
        <strain evidence="2">BY</strain>
    </source>
</reference>
<accession>A0A2Z4Y6N2</accession>
<dbReference type="KEGG" id="schv:BRCON_2087"/>
<protein>
    <submittedName>
        <fullName evidence="2">Uncharacterized protein</fullName>
    </submittedName>
</protein>
<proteinExistence type="predicted"/>
<name>A0A2Z4Y6N2_SUMC1</name>
<dbReference type="Proteomes" id="UP000262583">
    <property type="component" value="Chromosome"/>
</dbReference>
<evidence type="ECO:0000256" key="1">
    <source>
        <dbReference type="SAM" id="MobiDB-lite"/>
    </source>
</evidence>
<gene>
    <name evidence="2" type="ORF">BRCON_2087</name>
</gene>
<dbReference type="AlphaFoldDB" id="A0A2Z4Y6N2"/>
<feature type="compositionally biased region" description="Basic and acidic residues" evidence="1">
    <location>
        <begin position="16"/>
        <end position="26"/>
    </location>
</feature>
<dbReference type="EMBL" id="CP030759">
    <property type="protein sequence ID" value="AXA36864.1"/>
    <property type="molecule type" value="Genomic_DNA"/>
</dbReference>
<feature type="region of interest" description="Disordered" evidence="1">
    <location>
        <begin position="1"/>
        <end position="26"/>
    </location>
</feature>
<evidence type="ECO:0000313" key="3">
    <source>
        <dbReference type="Proteomes" id="UP000262583"/>
    </source>
</evidence>
<sequence length="53" mass="6190">MIAREGNAHSKAILTRRREEREREERVAPQHPLAHLLIFFAFFASSRLRASLC</sequence>